<proteinExistence type="predicted"/>
<dbReference type="Proteomes" id="UP001501126">
    <property type="component" value="Unassembled WGS sequence"/>
</dbReference>
<keyword evidence="3" id="KW-1185">Reference proteome</keyword>
<dbReference type="EMBL" id="BAAAFH010000022">
    <property type="protein sequence ID" value="GAA0876389.1"/>
    <property type="molecule type" value="Genomic_DNA"/>
</dbReference>
<dbReference type="PIRSF" id="PIRSF006092">
    <property type="entry name" value="GreA_GreB"/>
    <property type="match status" value="1"/>
</dbReference>
<dbReference type="RefSeq" id="WP_343789113.1">
    <property type="nucleotide sequence ID" value="NZ_BAAAFH010000022.1"/>
</dbReference>
<evidence type="ECO:0000256" key="1">
    <source>
        <dbReference type="SAM" id="Coils"/>
    </source>
</evidence>
<evidence type="ECO:0000313" key="3">
    <source>
        <dbReference type="Proteomes" id="UP001501126"/>
    </source>
</evidence>
<evidence type="ECO:0008006" key="4">
    <source>
        <dbReference type="Google" id="ProtNLM"/>
    </source>
</evidence>
<feature type="coiled-coil region" evidence="1">
    <location>
        <begin position="11"/>
        <end position="68"/>
    </location>
</feature>
<comment type="caution">
    <text evidence="2">The sequence shown here is derived from an EMBL/GenBank/DDBJ whole genome shotgun (WGS) entry which is preliminary data.</text>
</comment>
<protein>
    <recommendedName>
        <fullName evidence="4">3-oxoacyl-ACP synthase</fullName>
    </recommendedName>
</protein>
<keyword evidence="1" id="KW-0175">Coiled coil</keyword>
<accession>A0ABN1MTS3</accession>
<gene>
    <name evidence="2" type="ORF">GCM10009118_27990</name>
</gene>
<sequence length="150" mass="17036">MQRQEFTAVLKTILQEKAQRLQSEIEQLRHDLSADTKSTAGDKHETSRAMAQLEMEKLGHQLQEYHKQLHWIQQFETSESQPTDAIGVGSLIRLTNGWYFLGLALGKVTYNETPVFCISLQSPLGTQLLNKQIGDEITLPNLQLKVTEIC</sequence>
<reference evidence="2 3" key="1">
    <citation type="journal article" date="2019" name="Int. J. Syst. Evol. Microbiol.">
        <title>The Global Catalogue of Microorganisms (GCM) 10K type strain sequencing project: providing services to taxonomists for standard genome sequencing and annotation.</title>
        <authorList>
            <consortium name="The Broad Institute Genomics Platform"/>
            <consortium name="The Broad Institute Genome Sequencing Center for Infectious Disease"/>
            <person name="Wu L."/>
            <person name="Ma J."/>
        </authorList>
    </citation>
    <scope>NUCLEOTIDE SEQUENCE [LARGE SCALE GENOMIC DNA]</scope>
    <source>
        <strain evidence="2 3">JCM 16083</strain>
    </source>
</reference>
<dbReference type="InterPro" id="IPR023459">
    <property type="entry name" value="Tscrpt_elong_fac_GreA/B_fam"/>
</dbReference>
<name>A0ABN1MTS3_9FLAO</name>
<organism evidence="2 3">
    <name type="scientific">Wandonia haliotis</name>
    <dbReference type="NCBI Taxonomy" id="574963"/>
    <lineage>
        <taxon>Bacteria</taxon>
        <taxon>Pseudomonadati</taxon>
        <taxon>Bacteroidota</taxon>
        <taxon>Flavobacteriia</taxon>
        <taxon>Flavobacteriales</taxon>
        <taxon>Crocinitomicaceae</taxon>
        <taxon>Wandonia</taxon>
    </lineage>
</organism>
<evidence type="ECO:0000313" key="2">
    <source>
        <dbReference type="EMBL" id="GAA0876389.1"/>
    </source>
</evidence>